<keyword evidence="3" id="KW-0067">ATP-binding</keyword>
<dbReference type="PANTHER" id="PTHR47962:SF4">
    <property type="entry name" value="HELICASE"/>
    <property type="match status" value="1"/>
</dbReference>
<feature type="domain" description="Helicase C-terminal" evidence="2">
    <location>
        <begin position="503"/>
        <end position="652"/>
    </location>
</feature>
<dbReference type="CDD" id="cd06529">
    <property type="entry name" value="S24_LexA-like"/>
    <property type="match status" value="1"/>
</dbReference>
<dbReference type="SMART" id="SM00487">
    <property type="entry name" value="DEXDc"/>
    <property type="match status" value="1"/>
</dbReference>
<dbReference type="InterPro" id="IPR015927">
    <property type="entry name" value="Peptidase_S24_S26A/B/C"/>
</dbReference>
<dbReference type="Pfam" id="PF04851">
    <property type="entry name" value="ResIII"/>
    <property type="match status" value="1"/>
</dbReference>
<dbReference type="GO" id="GO:0004386">
    <property type="term" value="F:helicase activity"/>
    <property type="evidence" value="ECO:0007669"/>
    <property type="project" value="UniProtKB-KW"/>
</dbReference>
<dbReference type="InterPro" id="IPR027417">
    <property type="entry name" value="P-loop_NTPase"/>
</dbReference>
<sequence>MSDGTGASELAANASASAWRRGAVIEVRPLRSLRSIDEASPDELSDIFSLVGAVQREHMPDGGRVEFVHGAGNTLVIRVHPIAPAHPLRALRGFVPGQEVPLVDVLRAGLRLATKVDIVAAFVMLSGLREIKDDLEDALERGAHVRLLTGDTLSITDPAALGELLALAGEHERLEVRMYCSPKGQTFHAKAYVFVAHDDVGIAYVGSSNLSRSALNQGIEWNLRAVAEQAAFAEIRARLAALWEDPRSQRLTPKLLADYRERRPAAPPAVEAFDVPPLPPTPHAIQVAALAKLKLSRESGDLGGLVVLATGLGKTLLSAFDFATTGWSRALFVAHREEILKQARAAWGRVLPGRSLGQWFAGKRDEGADVVFASIQAITRADALAAVDPERFDYVVIDEFHHAEAATYRRLIDHVRPRYLLGLTATPERGDGADLLELCHQNLVFRAGLVAGLEAGLLAPFRYHAIRDGVDYAQIPWRSGRFDEALLTQALATREHASAALRALDEHAPRGDRRVLVFCCSVAHADFMATFLREQGVAAAAVHSGPTSAPRAESLRRFAAGELAALTAVDLFNEGLDVPDIDAVLMLRPTESPVVFLQQIGRGLRLGRDRPKSHLTVVDIVGNHRSFLDKLDALRALLDSGLGRVEVLRALRGETLALPPGCAVELPTVVIDLLEQLCVREREADARPAVLGLVPPIQLKLNHNHADPILMLNRERRPDTPQGEVEVEVDGEPYVLRFVKIAVNVATRPGSKDNVLPDILRRWFGARAGWGKEFVTLARRHGRWRLEPVREEVAPIRRGVPFYRELAVAAGLGPLSHAEPRAEVAAIRAAIAVDAKRHFVVQIEGDSMDGGETPIRDGDLVLCEWVRERSLREVEGQPCVLAIADGPELAEVVLKIPVQDGPGWLLRSRNPREPDRRLAAGVDVRVVARALGPVALA</sequence>
<name>A0ABS7TY17_9BACT</name>
<dbReference type="PANTHER" id="PTHR47962">
    <property type="entry name" value="ATP-DEPENDENT HELICASE LHR-RELATED-RELATED"/>
    <property type="match status" value="1"/>
</dbReference>
<evidence type="ECO:0000259" key="1">
    <source>
        <dbReference type="PROSITE" id="PS51192"/>
    </source>
</evidence>
<dbReference type="PROSITE" id="PS51192">
    <property type="entry name" value="HELICASE_ATP_BIND_1"/>
    <property type="match status" value="1"/>
</dbReference>
<dbReference type="InterPro" id="IPR006935">
    <property type="entry name" value="Helicase/UvrB_N"/>
</dbReference>
<organism evidence="3 4">
    <name type="scientific">Nannocystis pusilla</name>
    <dbReference type="NCBI Taxonomy" id="889268"/>
    <lineage>
        <taxon>Bacteria</taxon>
        <taxon>Pseudomonadati</taxon>
        <taxon>Myxococcota</taxon>
        <taxon>Polyangia</taxon>
        <taxon>Nannocystales</taxon>
        <taxon>Nannocystaceae</taxon>
        <taxon>Nannocystis</taxon>
    </lineage>
</organism>
<dbReference type="SUPFAM" id="SSF56024">
    <property type="entry name" value="Phospholipase D/nuclease"/>
    <property type="match status" value="1"/>
</dbReference>
<dbReference type="InterPro" id="IPR039418">
    <property type="entry name" value="LexA-like"/>
</dbReference>
<dbReference type="PROSITE" id="PS51194">
    <property type="entry name" value="HELICASE_CTER"/>
    <property type="match status" value="1"/>
</dbReference>
<keyword evidence="3" id="KW-0347">Helicase</keyword>
<dbReference type="SUPFAM" id="SSF51306">
    <property type="entry name" value="LexA/Signal peptidase"/>
    <property type="match status" value="1"/>
</dbReference>
<dbReference type="Pfam" id="PF13091">
    <property type="entry name" value="PLDc_2"/>
    <property type="match status" value="1"/>
</dbReference>
<proteinExistence type="predicted"/>
<dbReference type="Pfam" id="PF00271">
    <property type="entry name" value="Helicase_C"/>
    <property type="match status" value="1"/>
</dbReference>
<dbReference type="InterPro" id="IPR036286">
    <property type="entry name" value="LexA/Signal_pep-like_sf"/>
</dbReference>
<gene>
    <name evidence="3" type="ORF">K7C98_28040</name>
</gene>
<dbReference type="Gene3D" id="3.30.870.10">
    <property type="entry name" value="Endonuclease Chain A"/>
    <property type="match status" value="1"/>
</dbReference>
<evidence type="ECO:0000259" key="2">
    <source>
        <dbReference type="PROSITE" id="PS51194"/>
    </source>
</evidence>
<dbReference type="SMART" id="SM00490">
    <property type="entry name" value="HELICc"/>
    <property type="match status" value="1"/>
</dbReference>
<evidence type="ECO:0000313" key="4">
    <source>
        <dbReference type="Proteomes" id="UP001139031"/>
    </source>
</evidence>
<dbReference type="InterPro" id="IPR025202">
    <property type="entry name" value="PLD-like_dom"/>
</dbReference>
<reference evidence="3" key="1">
    <citation type="submission" date="2021-08" db="EMBL/GenBank/DDBJ databases">
        <authorList>
            <person name="Stevens D.C."/>
        </authorList>
    </citation>
    <scope>NUCLEOTIDE SEQUENCE</scope>
    <source>
        <strain evidence="3">DSM 53165</strain>
    </source>
</reference>
<feature type="domain" description="Helicase ATP-binding" evidence="1">
    <location>
        <begin position="295"/>
        <end position="445"/>
    </location>
</feature>
<dbReference type="InterPro" id="IPR014001">
    <property type="entry name" value="Helicase_ATP-bd"/>
</dbReference>
<dbReference type="Gene3D" id="2.10.109.10">
    <property type="entry name" value="Umud Fragment, subunit A"/>
    <property type="match status" value="1"/>
</dbReference>
<evidence type="ECO:0000313" key="3">
    <source>
        <dbReference type="EMBL" id="MBZ5713104.1"/>
    </source>
</evidence>
<dbReference type="SUPFAM" id="SSF52540">
    <property type="entry name" value="P-loop containing nucleoside triphosphate hydrolases"/>
    <property type="match status" value="1"/>
</dbReference>
<keyword evidence="3" id="KW-0378">Hydrolase</keyword>
<dbReference type="Gene3D" id="3.40.50.300">
    <property type="entry name" value="P-loop containing nucleotide triphosphate hydrolases"/>
    <property type="match status" value="2"/>
</dbReference>
<dbReference type="Pfam" id="PF00717">
    <property type="entry name" value="Peptidase_S24"/>
    <property type="match status" value="1"/>
</dbReference>
<keyword evidence="4" id="KW-1185">Reference proteome</keyword>
<protein>
    <submittedName>
        <fullName evidence="3">DEAD/DEAH box helicase family protein</fullName>
    </submittedName>
</protein>
<dbReference type="RefSeq" id="WP_224194850.1">
    <property type="nucleotide sequence ID" value="NZ_JAIRAU010000039.1"/>
</dbReference>
<dbReference type="EMBL" id="JAIRAU010000039">
    <property type="protein sequence ID" value="MBZ5713104.1"/>
    <property type="molecule type" value="Genomic_DNA"/>
</dbReference>
<dbReference type="CDD" id="cd18799">
    <property type="entry name" value="SF2_C_EcoAI-like"/>
    <property type="match status" value="1"/>
</dbReference>
<comment type="caution">
    <text evidence="3">The sequence shown here is derived from an EMBL/GenBank/DDBJ whole genome shotgun (WGS) entry which is preliminary data.</text>
</comment>
<dbReference type="InterPro" id="IPR001650">
    <property type="entry name" value="Helicase_C-like"/>
</dbReference>
<dbReference type="InterPro" id="IPR052511">
    <property type="entry name" value="ATP-dep_Helicase"/>
</dbReference>
<dbReference type="Proteomes" id="UP001139031">
    <property type="component" value="Unassembled WGS sequence"/>
</dbReference>
<keyword evidence="3" id="KW-0547">Nucleotide-binding</keyword>
<accession>A0ABS7TY17</accession>
<dbReference type="CDD" id="cd18032">
    <property type="entry name" value="DEXHc_RE_I_III_res"/>
    <property type="match status" value="1"/>
</dbReference>